<dbReference type="SUPFAM" id="SSF55154">
    <property type="entry name" value="CYTH-like phosphatases"/>
    <property type="match status" value="1"/>
</dbReference>
<dbReference type="Pfam" id="PF01928">
    <property type="entry name" value="CYTH"/>
    <property type="match status" value="1"/>
</dbReference>
<evidence type="ECO:0000313" key="2">
    <source>
        <dbReference type="EMBL" id="CAB3261116.1"/>
    </source>
</evidence>
<dbReference type="InterPro" id="IPR008173">
    <property type="entry name" value="Adenylyl_cyclase_CyaB"/>
</dbReference>
<dbReference type="SMART" id="SM01118">
    <property type="entry name" value="CYTH"/>
    <property type="match status" value="1"/>
</dbReference>
<dbReference type="PANTHER" id="PTHR21028">
    <property type="entry name" value="SI:CH211-156B7.4"/>
    <property type="match status" value="1"/>
</dbReference>
<dbReference type="InterPro" id="IPR023577">
    <property type="entry name" value="CYTH_domain"/>
</dbReference>
<name>A0A8S1BMR1_ARCPL</name>
<dbReference type="AlphaFoldDB" id="A0A8S1BMR1"/>
<dbReference type="Gene3D" id="2.40.320.10">
    <property type="entry name" value="Hypothetical Protein Pfu-838710-001"/>
    <property type="match status" value="1"/>
</dbReference>
<dbReference type="Proteomes" id="UP000494256">
    <property type="component" value="Unassembled WGS sequence"/>
</dbReference>
<feature type="domain" description="CYTH" evidence="1">
    <location>
        <begin position="94"/>
        <end position="263"/>
    </location>
</feature>
<proteinExistence type="predicted"/>
<evidence type="ECO:0000259" key="1">
    <source>
        <dbReference type="PROSITE" id="PS51707"/>
    </source>
</evidence>
<evidence type="ECO:0000313" key="3">
    <source>
        <dbReference type="Proteomes" id="UP000494256"/>
    </source>
</evidence>
<organism evidence="2 3">
    <name type="scientific">Arctia plantaginis</name>
    <name type="common">Wood tiger moth</name>
    <name type="synonym">Phalaena plantaginis</name>
    <dbReference type="NCBI Taxonomy" id="874455"/>
    <lineage>
        <taxon>Eukaryota</taxon>
        <taxon>Metazoa</taxon>
        <taxon>Ecdysozoa</taxon>
        <taxon>Arthropoda</taxon>
        <taxon>Hexapoda</taxon>
        <taxon>Insecta</taxon>
        <taxon>Pterygota</taxon>
        <taxon>Neoptera</taxon>
        <taxon>Endopterygota</taxon>
        <taxon>Lepidoptera</taxon>
        <taxon>Glossata</taxon>
        <taxon>Ditrysia</taxon>
        <taxon>Noctuoidea</taxon>
        <taxon>Erebidae</taxon>
        <taxon>Arctiinae</taxon>
        <taxon>Arctia</taxon>
    </lineage>
</organism>
<sequence length="266" mass="31187">MYIEILGFNIDDKTMMFMNDKSMFEENRYFACILTNNLSAEPLAWQFGSCTNTNFPPKLQNYEKFYYIDAELLCYRGYLFVRFIKFYAYCNMSLRNVEIKAKITDYDNICKVAEELSGKSATLIKQDDTFYNVNEGRLKLRTFEDASATLVRYDRVDEGGPKLSNYELLQFDSEQAKLLDTMLKKCLGIRGRVVKERKLYMVDQTRIHIDTVHDLGHFMELEVVLRREQTLEEGQKIAKDLQTKLGVKDEDLIECAYVDLLDKKNN</sequence>
<dbReference type="InterPro" id="IPR033469">
    <property type="entry name" value="CYTH-like_dom_sf"/>
</dbReference>
<protein>
    <recommendedName>
        <fullName evidence="1">CYTH domain-containing protein</fullName>
    </recommendedName>
</protein>
<gene>
    <name evidence="2" type="ORF">APLA_LOCUS17320</name>
</gene>
<reference evidence="2 3" key="1">
    <citation type="submission" date="2020-04" db="EMBL/GenBank/DDBJ databases">
        <authorList>
            <person name="Wallbank WR R."/>
            <person name="Pardo Diaz C."/>
            <person name="Kozak K."/>
            <person name="Martin S."/>
            <person name="Jiggins C."/>
            <person name="Moest M."/>
            <person name="Warren A I."/>
            <person name="Byers J.R.P. K."/>
            <person name="Montejo-Kovacevich G."/>
            <person name="Yen C E."/>
        </authorList>
    </citation>
    <scope>NUCLEOTIDE SEQUENCE [LARGE SCALE GENOMIC DNA]</scope>
</reference>
<dbReference type="OrthoDB" id="1334205at2759"/>
<dbReference type="PROSITE" id="PS51707">
    <property type="entry name" value="CYTH"/>
    <property type="match status" value="1"/>
</dbReference>
<dbReference type="EMBL" id="CADEBD010000959">
    <property type="protein sequence ID" value="CAB3261116.1"/>
    <property type="molecule type" value="Genomic_DNA"/>
</dbReference>
<accession>A0A8S1BMR1</accession>
<dbReference type="PANTHER" id="PTHR21028:SF2">
    <property type="entry name" value="CYTH DOMAIN-CONTAINING PROTEIN"/>
    <property type="match status" value="1"/>
</dbReference>
<dbReference type="CDD" id="cd07890">
    <property type="entry name" value="CYTH-like_AC_IV-like"/>
    <property type="match status" value="1"/>
</dbReference>
<comment type="caution">
    <text evidence="2">The sequence shown here is derived from an EMBL/GenBank/DDBJ whole genome shotgun (WGS) entry which is preliminary data.</text>
</comment>
<dbReference type="GO" id="GO:0016462">
    <property type="term" value="F:pyrophosphatase activity"/>
    <property type="evidence" value="ECO:0007669"/>
    <property type="project" value="UniProtKB-ARBA"/>
</dbReference>